<dbReference type="PANTHER" id="PTHR43303">
    <property type="entry name" value="NADPH DEHYDROGENASE C23G7.10C-RELATED"/>
    <property type="match status" value="1"/>
</dbReference>
<gene>
    <name evidence="7" type="ORF">FEM41_00635</name>
</gene>
<organism evidence="7 8">
    <name type="scientific">Jejubacter calystegiae</name>
    <dbReference type="NCBI Taxonomy" id="2579935"/>
    <lineage>
        <taxon>Bacteria</taxon>
        <taxon>Pseudomonadati</taxon>
        <taxon>Pseudomonadota</taxon>
        <taxon>Gammaproteobacteria</taxon>
        <taxon>Enterobacterales</taxon>
        <taxon>Enterobacteriaceae</taxon>
        <taxon>Jejubacter</taxon>
    </lineage>
</organism>
<name>A0A4P8YCI5_9ENTR</name>
<dbReference type="AlphaFoldDB" id="A0A4P8YCI5"/>
<dbReference type="EMBL" id="CP040428">
    <property type="protein sequence ID" value="QCT18255.1"/>
    <property type="molecule type" value="Genomic_DNA"/>
</dbReference>
<keyword evidence="3" id="KW-0288">FMN</keyword>
<dbReference type="Pfam" id="PF00724">
    <property type="entry name" value="Oxidored_FMN"/>
    <property type="match status" value="1"/>
</dbReference>
<dbReference type="Proteomes" id="UP000302163">
    <property type="component" value="Chromosome"/>
</dbReference>
<proteinExistence type="predicted"/>
<evidence type="ECO:0000256" key="1">
    <source>
        <dbReference type="ARBA" id="ARBA00001917"/>
    </source>
</evidence>
<keyword evidence="8" id="KW-1185">Reference proteome</keyword>
<evidence type="ECO:0000256" key="2">
    <source>
        <dbReference type="ARBA" id="ARBA00022630"/>
    </source>
</evidence>
<evidence type="ECO:0000256" key="4">
    <source>
        <dbReference type="ARBA" id="ARBA00022857"/>
    </source>
</evidence>
<reference evidence="7 8" key="1">
    <citation type="submission" date="2019-05" db="EMBL/GenBank/DDBJ databases">
        <title>Complete genome sequence of Izhakiella calystegiae KSNA2, an endophyte isolated from beach morning glory (Calystegia soldanella).</title>
        <authorList>
            <person name="Jiang L."/>
            <person name="Jeong J.C."/>
            <person name="Kim C.Y."/>
            <person name="Kim D.H."/>
            <person name="Kim S.W."/>
            <person name="Lee j."/>
        </authorList>
    </citation>
    <scope>NUCLEOTIDE SEQUENCE [LARGE SCALE GENOMIC DNA]</scope>
    <source>
        <strain evidence="7 8">KSNA2</strain>
    </source>
</reference>
<feature type="domain" description="NADH:flavin oxidoreductase/NADH oxidase N-terminal" evidence="6">
    <location>
        <begin position="4"/>
        <end position="340"/>
    </location>
</feature>
<dbReference type="PANTHER" id="PTHR43303:SF4">
    <property type="entry name" value="NADPH DEHYDROGENASE C23G7.10C-RELATED"/>
    <property type="match status" value="1"/>
</dbReference>
<dbReference type="GO" id="GO:0050661">
    <property type="term" value="F:NADP binding"/>
    <property type="evidence" value="ECO:0007669"/>
    <property type="project" value="InterPro"/>
</dbReference>
<evidence type="ECO:0000256" key="5">
    <source>
        <dbReference type="ARBA" id="ARBA00023002"/>
    </source>
</evidence>
<evidence type="ECO:0000259" key="6">
    <source>
        <dbReference type="Pfam" id="PF00724"/>
    </source>
</evidence>
<dbReference type="InterPro" id="IPR013785">
    <property type="entry name" value="Aldolase_TIM"/>
</dbReference>
<evidence type="ECO:0000313" key="7">
    <source>
        <dbReference type="EMBL" id="QCT18255.1"/>
    </source>
</evidence>
<dbReference type="InterPro" id="IPR001155">
    <property type="entry name" value="OxRdtase_FMN_N"/>
</dbReference>
<dbReference type="GO" id="GO:0010181">
    <property type="term" value="F:FMN binding"/>
    <property type="evidence" value="ECO:0007669"/>
    <property type="project" value="InterPro"/>
</dbReference>
<keyword evidence="5" id="KW-0560">Oxidoreductase</keyword>
<keyword evidence="4" id="KW-0521">NADP</keyword>
<dbReference type="InterPro" id="IPR044152">
    <property type="entry name" value="YqjM-like"/>
</dbReference>
<dbReference type="GO" id="GO:0003959">
    <property type="term" value="F:NADPH dehydrogenase activity"/>
    <property type="evidence" value="ECO:0007669"/>
    <property type="project" value="InterPro"/>
</dbReference>
<keyword evidence="2" id="KW-0285">Flavoprotein</keyword>
<dbReference type="Gene3D" id="3.20.20.70">
    <property type="entry name" value="Aldolase class I"/>
    <property type="match status" value="1"/>
</dbReference>
<comment type="cofactor">
    <cofactor evidence="1">
        <name>FMN</name>
        <dbReference type="ChEBI" id="CHEBI:58210"/>
    </cofactor>
</comment>
<evidence type="ECO:0000313" key="8">
    <source>
        <dbReference type="Proteomes" id="UP000302163"/>
    </source>
</evidence>
<dbReference type="SUPFAM" id="SSF51395">
    <property type="entry name" value="FMN-linked oxidoreductases"/>
    <property type="match status" value="1"/>
</dbReference>
<accession>A0A4P8YCI5</accession>
<sequence length="370" mass="39969">MSLLFSPLKVGPLTLKNRIVVPPMSQYSAGSDGVVAPWHARHIGSLAISGASMVISEALGVTPDGRITPHCLGLWNDTQARALQKLLTDIRTYSDTPIGVQLNHAGRKAGTSPPWIEHGAPLGSEQGGWHTVAPSAVPWRPGWPVPEALDEPGMDRILQAFISAARRALEAGVDFAELLAANGYLLSQFLSPLSNQRRDDYGGSPENRMRFPLRVAQALREIWPASLPLGVRFNGGEFADGGLELAEAVQFARELHRLGYDYLSVSGGYNVYNETPPAGQQGYMVPFAAAVKAALPDAIVITVGMIYEAKQADAILQERKADLIAVGRAILDDPHWPIHAAIAMGEKASWPKPYDRFGSRGWPGHKPQEA</sequence>
<dbReference type="OrthoDB" id="8523426at2"/>
<dbReference type="RefSeq" id="WP_138093320.1">
    <property type="nucleotide sequence ID" value="NZ_CP040428.1"/>
</dbReference>
<dbReference type="CDD" id="cd02932">
    <property type="entry name" value="OYE_YqiM_FMN"/>
    <property type="match status" value="1"/>
</dbReference>
<evidence type="ECO:0000256" key="3">
    <source>
        <dbReference type="ARBA" id="ARBA00022643"/>
    </source>
</evidence>
<protein>
    <submittedName>
        <fullName evidence="7">NADH:flavin oxidoreductase/NADH oxidase</fullName>
    </submittedName>
</protein>
<dbReference type="KEGG" id="izh:FEM41_00635"/>